<feature type="transmembrane region" description="Helical" evidence="1">
    <location>
        <begin position="160"/>
        <end position="178"/>
    </location>
</feature>
<dbReference type="EMBL" id="MH220285">
    <property type="protein sequence ID" value="AXK00287.1"/>
    <property type="molecule type" value="Genomic_DNA"/>
</dbReference>
<sequence length="223" mass="25824">MANELSTSEKLQKENISNIWKIICMDFLILNIILSALNIEKFMSLLLSKSMLDNSLFKLLLSFILGILIVKLLLNILPAEIKHNIIFGKLKYSLPGHRAFTVHAKKDPRIDMENLEKILGVLPTIPSEQNRVWYKIYQKHKNDEQIIDSHLKFLFFRDSSILTIFILIGFVILCIIFKATLFQWIVTISFILIQLIIFIISARNNGVRFVQNVLCLESHKNTP</sequence>
<keyword evidence="2" id="KW-0614">Plasmid</keyword>
<reference evidence="2" key="1">
    <citation type="submission" date="2018-04" db="EMBL/GenBank/DDBJ databases">
        <title>Submission of carbapenemase encoding plasmids from multiple species.</title>
        <authorList>
            <person name="Witteveen S."/>
            <person name="Landman F."/>
        </authorList>
    </citation>
    <scope>NUCLEOTIDE SEQUENCE</scope>
    <source>
        <strain evidence="2">RIVM0002</strain>
        <plasmid evidence="2">pRIVM0002_IMP-4_171109_B03</plasmid>
    </source>
</reference>
<accession>A0A499RF97</accession>
<evidence type="ECO:0000256" key="1">
    <source>
        <dbReference type="SAM" id="Phobius"/>
    </source>
</evidence>
<organism evidence="2">
    <name type="scientific">Acinetobacter ursingii</name>
    <dbReference type="NCBI Taxonomy" id="108980"/>
    <lineage>
        <taxon>Bacteria</taxon>
        <taxon>Pseudomonadati</taxon>
        <taxon>Pseudomonadota</taxon>
        <taxon>Gammaproteobacteria</taxon>
        <taxon>Moraxellales</taxon>
        <taxon>Moraxellaceae</taxon>
        <taxon>Acinetobacter</taxon>
    </lineage>
</organism>
<feature type="transmembrane region" description="Helical" evidence="1">
    <location>
        <begin position="184"/>
        <end position="202"/>
    </location>
</feature>
<feature type="transmembrane region" description="Helical" evidence="1">
    <location>
        <begin position="20"/>
        <end position="39"/>
    </location>
</feature>
<feature type="transmembrane region" description="Helical" evidence="1">
    <location>
        <begin position="59"/>
        <end position="77"/>
    </location>
</feature>
<protein>
    <submittedName>
        <fullName evidence="2">Uncharacterized protein</fullName>
    </submittedName>
</protein>
<proteinExistence type="predicted"/>
<evidence type="ECO:0000313" key="2">
    <source>
        <dbReference type="EMBL" id="AXK00287.1"/>
    </source>
</evidence>
<keyword evidence="1" id="KW-1133">Transmembrane helix</keyword>
<dbReference type="AlphaFoldDB" id="A0A499RF97"/>
<geneLocation type="plasmid" evidence="2">
    <name>pRIVM0002_IMP-4_171109_B03</name>
</geneLocation>
<name>A0A499RF97_9GAMM</name>
<keyword evidence="1" id="KW-0812">Transmembrane</keyword>
<dbReference type="RefSeq" id="WP_171265587.1">
    <property type="nucleotide sequence ID" value="NZ_CP089038.1"/>
</dbReference>
<keyword evidence="1" id="KW-0472">Membrane</keyword>